<keyword evidence="5" id="KW-0446">Lipid-binding</keyword>
<dbReference type="Pfam" id="PF08511">
    <property type="entry name" value="COQ9"/>
    <property type="match status" value="1"/>
</dbReference>
<dbReference type="RefSeq" id="WP_274944571.1">
    <property type="nucleotide sequence ID" value="NZ_JANWOI010000004.1"/>
</dbReference>
<evidence type="ECO:0000256" key="5">
    <source>
        <dbReference type="ARBA" id="ARBA00023121"/>
    </source>
</evidence>
<sequence>MTSSGKTPDEMRPDIIEAMLTHVPFDGWTPIAITRAAADLKIDRAMIGLAFPGGALEMIGWFSAEADRVMSENLAAEHIESLKIRERITLAVRRRIEHNTPQREAARRALTLLALPQNAALGAKLAWNTADAMWRAAGDTSTDYNYYSKRTILAGVFSATLLYWLNDDSDGAADTWAFLDRRIEGVLAFEKAKARLSRIGESGKDFVRGLGKLRYGA</sequence>
<feature type="domain" description="COQ9 C-terminal" evidence="7">
    <location>
        <begin position="121"/>
        <end position="189"/>
    </location>
</feature>
<keyword evidence="9" id="KW-1185">Reference proteome</keyword>
<comment type="function">
    <text evidence="6">Membrane-associated protein that warps the membrane surface to access and bind aromatic isoprenes with high specificity, including ubiquinone (CoQ) isoprene intermediates and presents them directly to COQ7, therefore facilitating the COQ7-mediated hydroxylase step. Participates in the biosynthesis of coenzyme Q, also named ubiquinone, an essential lipid-soluble electron transporter for aerobic cellular respiration.</text>
</comment>
<dbReference type="PANTHER" id="PTHR21427:SF19">
    <property type="entry name" value="UBIQUINONE BIOSYNTHESIS PROTEIN COQ9, MITOCHONDRIAL"/>
    <property type="match status" value="1"/>
</dbReference>
<evidence type="ECO:0000256" key="4">
    <source>
        <dbReference type="ARBA" id="ARBA00022946"/>
    </source>
</evidence>
<comment type="caution">
    <text evidence="8">The sequence shown here is derived from an EMBL/GenBank/DDBJ whole genome shotgun (WGS) entry which is preliminary data.</text>
</comment>
<comment type="pathway">
    <text evidence="1">Cofactor biosynthesis; ubiquinone biosynthesis.</text>
</comment>
<dbReference type="NCBIfam" id="TIGR02396">
    <property type="entry name" value="diverge_rpsU"/>
    <property type="match status" value="1"/>
</dbReference>
<dbReference type="Gene3D" id="1.10.357.10">
    <property type="entry name" value="Tetracycline Repressor, domain 2"/>
    <property type="match status" value="1"/>
</dbReference>
<comment type="similarity">
    <text evidence="2">Belongs to the COQ9 family.</text>
</comment>
<dbReference type="Proteomes" id="UP001141619">
    <property type="component" value="Unassembled WGS sequence"/>
</dbReference>
<proteinExistence type="inferred from homology"/>
<protein>
    <submittedName>
        <fullName evidence="8">COQ9 family protein</fullName>
    </submittedName>
</protein>
<dbReference type="GO" id="GO:0006744">
    <property type="term" value="P:ubiquinone biosynthetic process"/>
    <property type="evidence" value="ECO:0007669"/>
    <property type="project" value="UniProtKB-KW"/>
</dbReference>
<reference evidence="8" key="1">
    <citation type="submission" date="2022-08" db="EMBL/GenBank/DDBJ databases">
        <authorList>
            <person name="Vandamme P."/>
            <person name="Hettiarachchi A."/>
            <person name="Peeters C."/>
            <person name="Cnockaert M."/>
            <person name="Carlier A."/>
        </authorList>
    </citation>
    <scope>NUCLEOTIDE SEQUENCE</scope>
    <source>
        <strain evidence="8">LMG 31809</strain>
    </source>
</reference>
<gene>
    <name evidence="8" type="ORF">NYP16_12975</name>
</gene>
<dbReference type="InterPro" id="IPR013718">
    <property type="entry name" value="COQ9_C"/>
</dbReference>
<name>A0A9X3Z816_9PROT</name>
<organism evidence="8 9">
    <name type="scientific">Govanella unica</name>
    <dbReference type="NCBI Taxonomy" id="2975056"/>
    <lineage>
        <taxon>Bacteria</taxon>
        <taxon>Pseudomonadati</taxon>
        <taxon>Pseudomonadota</taxon>
        <taxon>Alphaproteobacteria</taxon>
        <taxon>Emcibacterales</taxon>
        <taxon>Govanellaceae</taxon>
        <taxon>Govanella</taxon>
    </lineage>
</organism>
<evidence type="ECO:0000313" key="9">
    <source>
        <dbReference type="Proteomes" id="UP001141619"/>
    </source>
</evidence>
<evidence type="ECO:0000256" key="1">
    <source>
        <dbReference type="ARBA" id="ARBA00004749"/>
    </source>
</evidence>
<dbReference type="PANTHER" id="PTHR21427">
    <property type="entry name" value="UBIQUINONE BIOSYNTHESIS PROTEIN COQ9, MITOCHONDRIAL"/>
    <property type="match status" value="1"/>
</dbReference>
<evidence type="ECO:0000313" key="8">
    <source>
        <dbReference type="EMBL" id="MDA5194865.1"/>
    </source>
</evidence>
<evidence type="ECO:0000256" key="3">
    <source>
        <dbReference type="ARBA" id="ARBA00022688"/>
    </source>
</evidence>
<dbReference type="EMBL" id="JANWOI010000004">
    <property type="protein sequence ID" value="MDA5194865.1"/>
    <property type="molecule type" value="Genomic_DNA"/>
</dbReference>
<accession>A0A9X3Z816</accession>
<evidence type="ECO:0000256" key="2">
    <source>
        <dbReference type="ARBA" id="ARBA00010766"/>
    </source>
</evidence>
<dbReference type="InterPro" id="IPR012762">
    <property type="entry name" value="Ubiq_biosynth_COQ9"/>
</dbReference>
<evidence type="ECO:0000256" key="6">
    <source>
        <dbReference type="ARBA" id="ARBA00058104"/>
    </source>
</evidence>
<dbReference type="GO" id="GO:0008289">
    <property type="term" value="F:lipid binding"/>
    <property type="evidence" value="ECO:0007669"/>
    <property type="project" value="UniProtKB-KW"/>
</dbReference>
<keyword evidence="4" id="KW-0809">Transit peptide</keyword>
<evidence type="ECO:0000259" key="7">
    <source>
        <dbReference type="Pfam" id="PF08511"/>
    </source>
</evidence>
<reference evidence="8" key="2">
    <citation type="journal article" date="2023" name="Syst. Appl. Microbiol.">
        <title>Govania unica gen. nov., sp. nov., a rare biosphere bacterium that represents a novel family in the class Alphaproteobacteria.</title>
        <authorList>
            <person name="Vandamme P."/>
            <person name="Peeters C."/>
            <person name="Hettiarachchi A."/>
            <person name="Cnockaert M."/>
            <person name="Carlier A."/>
        </authorList>
    </citation>
    <scope>NUCLEOTIDE SEQUENCE</scope>
    <source>
        <strain evidence="8">LMG 31809</strain>
    </source>
</reference>
<dbReference type="AlphaFoldDB" id="A0A9X3Z816"/>
<keyword evidence="3" id="KW-0831">Ubiquinone biosynthesis</keyword>